<dbReference type="GO" id="GO:0016829">
    <property type="term" value="F:lyase activity"/>
    <property type="evidence" value="ECO:0007669"/>
    <property type="project" value="UniProtKB-KW"/>
</dbReference>
<comment type="caution">
    <text evidence="4">The sequence shown here is derived from an EMBL/GenBank/DDBJ whole genome shotgun (WGS) entry which is preliminary data.</text>
</comment>
<protein>
    <submittedName>
        <fullName evidence="4">Diaminopropionate ammonia-lyase</fullName>
    </submittedName>
</protein>
<evidence type="ECO:0000256" key="1">
    <source>
        <dbReference type="ARBA" id="ARBA00001933"/>
    </source>
</evidence>
<gene>
    <name evidence="4" type="ORF">CLV43_104679</name>
</gene>
<dbReference type="Gene3D" id="3.40.50.1100">
    <property type="match status" value="2"/>
</dbReference>
<keyword evidence="5" id="KW-1185">Reference proteome</keyword>
<accession>A0A2T0TAZ7</accession>
<evidence type="ECO:0000259" key="3">
    <source>
        <dbReference type="Pfam" id="PF00291"/>
    </source>
</evidence>
<evidence type="ECO:0000256" key="2">
    <source>
        <dbReference type="ARBA" id="ARBA00022898"/>
    </source>
</evidence>
<dbReference type="Pfam" id="PF00291">
    <property type="entry name" value="PALP"/>
    <property type="match status" value="1"/>
</dbReference>
<dbReference type="AlphaFoldDB" id="A0A2T0TAZ7"/>
<dbReference type="Proteomes" id="UP000239494">
    <property type="component" value="Unassembled WGS sequence"/>
</dbReference>
<name>A0A2T0TAZ7_9PSEU</name>
<dbReference type="PANTHER" id="PTHR42937">
    <property type="match status" value="1"/>
</dbReference>
<evidence type="ECO:0000313" key="5">
    <source>
        <dbReference type="Proteomes" id="UP000239494"/>
    </source>
</evidence>
<keyword evidence="2" id="KW-0663">Pyridoxal phosphate</keyword>
<dbReference type="OrthoDB" id="34584at2"/>
<dbReference type="PANTHER" id="PTHR42937:SF1">
    <property type="entry name" value="DIAMINOPROPIONATE AMMONIA-LYASE"/>
    <property type="match status" value="1"/>
</dbReference>
<dbReference type="RefSeq" id="WP_106188194.1">
    <property type="nucleotide sequence ID" value="NZ_PVTF01000004.1"/>
</dbReference>
<dbReference type="InterPro" id="IPR036052">
    <property type="entry name" value="TrpB-like_PALP_sf"/>
</dbReference>
<dbReference type="GO" id="GO:1901605">
    <property type="term" value="P:alpha-amino acid metabolic process"/>
    <property type="evidence" value="ECO:0007669"/>
    <property type="project" value="UniProtKB-ARBA"/>
</dbReference>
<organism evidence="4 5">
    <name type="scientific">Umezawaea tangerina</name>
    <dbReference type="NCBI Taxonomy" id="84725"/>
    <lineage>
        <taxon>Bacteria</taxon>
        <taxon>Bacillati</taxon>
        <taxon>Actinomycetota</taxon>
        <taxon>Actinomycetes</taxon>
        <taxon>Pseudonocardiales</taxon>
        <taxon>Pseudonocardiaceae</taxon>
        <taxon>Umezawaea</taxon>
    </lineage>
</organism>
<reference evidence="4 5" key="1">
    <citation type="submission" date="2018-03" db="EMBL/GenBank/DDBJ databases">
        <title>Genomic Encyclopedia of Archaeal and Bacterial Type Strains, Phase II (KMG-II): from individual species to whole genera.</title>
        <authorList>
            <person name="Goeker M."/>
        </authorList>
    </citation>
    <scope>NUCLEOTIDE SEQUENCE [LARGE SCALE GENOMIC DNA]</scope>
    <source>
        <strain evidence="4 5">DSM 44720</strain>
    </source>
</reference>
<comment type="cofactor">
    <cofactor evidence="1">
        <name>pyridoxal 5'-phosphate</name>
        <dbReference type="ChEBI" id="CHEBI:597326"/>
    </cofactor>
</comment>
<sequence length="326" mass="33349">MTFTANPHYRPDAVPPPAGAEVQEFHRSLPGYRPSPVRSVEGLLVKDESDRFGLPAFKILGASWAIERTVRARPGTRVLVAASAGNHGRAVARVAAQRGLGCRIYLPAVTSAGRAALIEGEGADVVRVDGDYNAAVALAERDAGRPGAALVADTALTPTGGPPEWVIDGYSTLFREIEVPTDVVLVPTGVGSLAAAAVRWAVHERPGTAVIAVEPATAACVTASIVVGRMAAVDTPGTSMAGMDCASPSAVAWPTLLHGLSGTITVTDVQAAQAMRDLARGGLTIGDCGAATLAAWREDGEPGRSVLCVATEGASDPDAYAEALSA</sequence>
<keyword evidence="4" id="KW-0456">Lyase</keyword>
<proteinExistence type="predicted"/>
<evidence type="ECO:0000313" key="4">
    <source>
        <dbReference type="EMBL" id="PRY42842.1"/>
    </source>
</evidence>
<dbReference type="InterPro" id="IPR001926">
    <property type="entry name" value="TrpB-like_PALP"/>
</dbReference>
<dbReference type="EMBL" id="PVTF01000004">
    <property type="protein sequence ID" value="PRY42842.1"/>
    <property type="molecule type" value="Genomic_DNA"/>
</dbReference>
<dbReference type="SUPFAM" id="SSF53686">
    <property type="entry name" value="Tryptophan synthase beta subunit-like PLP-dependent enzymes"/>
    <property type="match status" value="1"/>
</dbReference>
<feature type="domain" description="Tryptophan synthase beta chain-like PALP" evidence="3">
    <location>
        <begin position="39"/>
        <end position="311"/>
    </location>
</feature>